<dbReference type="GO" id="GO:0046872">
    <property type="term" value="F:metal ion binding"/>
    <property type="evidence" value="ECO:0007669"/>
    <property type="project" value="UniProtKB-KW"/>
</dbReference>
<dbReference type="InterPro" id="IPR039537">
    <property type="entry name" value="Retrotran_Ty1/copia-like"/>
</dbReference>
<reference evidence="4" key="1">
    <citation type="journal article" date="2019" name="Sci. Rep.">
        <title>Draft genome of Tanacetum cinerariifolium, the natural source of mosquito coil.</title>
        <authorList>
            <person name="Yamashiro T."/>
            <person name="Shiraishi A."/>
            <person name="Satake H."/>
            <person name="Nakayama K."/>
        </authorList>
    </citation>
    <scope>NUCLEOTIDE SEQUENCE</scope>
</reference>
<dbReference type="PANTHER" id="PTHR42648:SF18">
    <property type="entry name" value="RETROTRANSPOSON, UNCLASSIFIED-LIKE PROTEIN"/>
    <property type="match status" value="1"/>
</dbReference>
<sequence length="485" mass="55415">MSYVRTPERQNRTLVEAARTMLIFSRASLFLWAEAIATACFTQNHSIIHHRFNKTPYELINGRKPDISFLYVFGALCYPKNDREDIGKLGEKGDIGFFIGYSADPVLTDSKPGIQSMTFGHISLGLDLTYAPSTITTQQPSEGELDLLFEAMYDDYIGGQPSASARTDVDELNLNAMVDGNTFVNPFANSSTSAAASSSYQNVDPSNMHTFYQPYPHEFQWTKDLPLEQLFKNKHDEEQTVIKNKSRLVVRGYRQEEGIDFEESFTLVARMEAIRIFLAYAAHKSFTVFQMDVKTAFLHGSLKEDVYVCQPEGFIDADHPSHVYKLKKTLYGLKQVPRAWYDELSKFLLQNHFFKGTIDLALCIRRFQEDILVVQVYVDDIIFGSTHPRNKSRLVVRGYRQEEGLDFEESFAPVARMEAIRIFLAYAAHKSFTVFQMDVKTVFLHGSLKEDVYVCQPEGFIHVDHLSHVYKLKKALYGLKQAPRA</sequence>
<evidence type="ECO:0000256" key="1">
    <source>
        <dbReference type="ARBA" id="ARBA00022723"/>
    </source>
</evidence>
<protein>
    <recommendedName>
        <fullName evidence="3">Reverse transcriptase Ty1/copia-type domain-containing protein</fullName>
    </recommendedName>
</protein>
<dbReference type="PANTHER" id="PTHR42648">
    <property type="entry name" value="TRANSPOSASE, PUTATIVE-RELATED"/>
    <property type="match status" value="1"/>
</dbReference>
<feature type="domain" description="Reverse transcriptase Ty1/copia-type" evidence="3">
    <location>
        <begin position="389"/>
        <end position="484"/>
    </location>
</feature>
<dbReference type="SUPFAM" id="SSF53098">
    <property type="entry name" value="Ribonuclease H-like"/>
    <property type="match status" value="1"/>
</dbReference>
<evidence type="ECO:0000256" key="2">
    <source>
        <dbReference type="ARBA" id="ARBA00022801"/>
    </source>
</evidence>
<organism evidence="4">
    <name type="scientific">Tanacetum cinerariifolium</name>
    <name type="common">Dalmatian daisy</name>
    <name type="synonym">Chrysanthemum cinerariifolium</name>
    <dbReference type="NCBI Taxonomy" id="118510"/>
    <lineage>
        <taxon>Eukaryota</taxon>
        <taxon>Viridiplantae</taxon>
        <taxon>Streptophyta</taxon>
        <taxon>Embryophyta</taxon>
        <taxon>Tracheophyta</taxon>
        <taxon>Spermatophyta</taxon>
        <taxon>Magnoliopsida</taxon>
        <taxon>eudicotyledons</taxon>
        <taxon>Gunneridae</taxon>
        <taxon>Pentapetalae</taxon>
        <taxon>asterids</taxon>
        <taxon>campanulids</taxon>
        <taxon>Asterales</taxon>
        <taxon>Asteraceae</taxon>
        <taxon>Asteroideae</taxon>
        <taxon>Anthemideae</taxon>
        <taxon>Anthemidinae</taxon>
        <taxon>Tanacetum</taxon>
    </lineage>
</organism>
<gene>
    <name evidence="4" type="ORF">Tci_600927</name>
</gene>
<dbReference type="InterPro" id="IPR012337">
    <property type="entry name" value="RNaseH-like_sf"/>
</dbReference>
<feature type="non-terminal residue" evidence="4">
    <location>
        <position position="485"/>
    </location>
</feature>
<dbReference type="InterPro" id="IPR043502">
    <property type="entry name" value="DNA/RNA_pol_sf"/>
</dbReference>
<feature type="domain" description="Reverse transcriptase Ty1/copia-type" evidence="3">
    <location>
        <begin position="223"/>
        <end position="385"/>
    </location>
</feature>
<keyword evidence="2" id="KW-0378">Hydrolase</keyword>
<dbReference type="Pfam" id="PF07727">
    <property type="entry name" value="RVT_2"/>
    <property type="match status" value="2"/>
</dbReference>
<name>A0A699JCZ6_TANCI</name>
<evidence type="ECO:0000313" key="4">
    <source>
        <dbReference type="EMBL" id="GFA28955.1"/>
    </source>
</evidence>
<dbReference type="SUPFAM" id="SSF56672">
    <property type="entry name" value="DNA/RNA polymerases"/>
    <property type="match status" value="1"/>
</dbReference>
<dbReference type="EMBL" id="BKCJ010398953">
    <property type="protein sequence ID" value="GFA28955.1"/>
    <property type="molecule type" value="Genomic_DNA"/>
</dbReference>
<dbReference type="InterPro" id="IPR036397">
    <property type="entry name" value="RNaseH_sf"/>
</dbReference>
<keyword evidence="1" id="KW-0479">Metal-binding</keyword>
<dbReference type="Gene3D" id="3.30.420.10">
    <property type="entry name" value="Ribonuclease H-like superfamily/Ribonuclease H"/>
    <property type="match status" value="1"/>
</dbReference>
<dbReference type="InterPro" id="IPR013103">
    <property type="entry name" value="RVT_2"/>
</dbReference>
<evidence type="ECO:0000259" key="3">
    <source>
        <dbReference type="Pfam" id="PF07727"/>
    </source>
</evidence>
<proteinExistence type="predicted"/>
<comment type="caution">
    <text evidence="4">The sequence shown here is derived from an EMBL/GenBank/DDBJ whole genome shotgun (WGS) entry which is preliminary data.</text>
</comment>
<dbReference type="GO" id="GO:0003676">
    <property type="term" value="F:nucleic acid binding"/>
    <property type="evidence" value="ECO:0007669"/>
    <property type="project" value="InterPro"/>
</dbReference>
<dbReference type="GO" id="GO:0016787">
    <property type="term" value="F:hydrolase activity"/>
    <property type="evidence" value="ECO:0007669"/>
    <property type="project" value="UniProtKB-KW"/>
</dbReference>
<accession>A0A699JCZ6</accession>
<dbReference type="AlphaFoldDB" id="A0A699JCZ6"/>